<dbReference type="PANTHER" id="PTHR12780">
    <property type="entry name" value="RNA POLYMERASE III DNA DIRECTED , 39KD SUBUNIT-RELATED"/>
    <property type="match status" value="1"/>
</dbReference>
<dbReference type="InterPro" id="IPR036390">
    <property type="entry name" value="WH_DNA-bd_sf"/>
</dbReference>
<dbReference type="PIRSF" id="PIRSF028763">
    <property type="entry name" value="RNA_pol_Rpc34"/>
    <property type="match status" value="1"/>
</dbReference>
<comment type="subcellular location">
    <subcellularLocation>
        <location evidence="1">Nucleus</location>
    </subcellularLocation>
</comment>
<reference evidence="6" key="1">
    <citation type="submission" date="2020-11" db="EMBL/GenBank/DDBJ databases">
        <authorList>
            <person name="Tran Van P."/>
        </authorList>
    </citation>
    <scope>NUCLEOTIDE SEQUENCE</scope>
</reference>
<sequence length="267" mass="30387">MLQIAMNGVNPLVRADAVNQLLAQNKIEICKQGNQLLFRIKDNNTTKGMIVYSIVEKASNKGIWIRDIRFQSNLSQTQLNKVLKNMETKKLIKSVKSVTASKKKVYMLNDIEPDRSVTGGSWYSGSDYESEFIEVLAQQCLRFLWEKSNKAKESDLNPISRQKNSFVTSAEVLNFIKDLGISKVELSVDDIESILNTLIFDGKVDKHVSLDSTGKDTNKLYRYIESLGKDTGFMRMPCSVCPVYKDCHMDSLISPLKCLYLKEWFDT</sequence>
<dbReference type="Pfam" id="PF05158">
    <property type="entry name" value="RNA_pol_Rpc34"/>
    <property type="match status" value="1"/>
</dbReference>
<feature type="non-terminal residue" evidence="6">
    <location>
        <position position="1"/>
    </location>
</feature>
<dbReference type="GO" id="GO:0005737">
    <property type="term" value="C:cytoplasm"/>
    <property type="evidence" value="ECO:0007669"/>
    <property type="project" value="UniProtKB-ARBA"/>
</dbReference>
<dbReference type="GO" id="GO:0005666">
    <property type="term" value="C:RNA polymerase III complex"/>
    <property type="evidence" value="ECO:0007669"/>
    <property type="project" value="InterPro"/>
</dbReference>
<dbReference type="GO" id="GO:0005654">
    <property type="term" value="C:nucleoplasm"/>
    <property type="evidence" value="ECO:0007669"/>
    <property type="project" value="UniProtKB-ARBA"/>
</dbReference>
<dbReference type="EMBL" id="OC877137">
    <property type="protein sequence ID" value="CAD7639802.1"/>
    <property type="molecule type" value="Genomic_DNA"/>
</dbReference>
<evidence type="ECO:0000256" key="1">
    <source>
        <dbReference type="ARBA" id="ARBA00004123"/>
    </source>
</evidence>
<gene>
    <name evidence="6" type="ORF">OSB1V03_LOCUS17925</name>
</gene>
<dbReference type="GO" id="GO:0006383">
    <property type="term" value="P:transcription by RNA polymerase III"/>
    <property type="evidence" value="ECO:0007669"/>
    <property type="project" value="InterPro"/>
</dbReference>
<dbReference type="InterPro" id="IPR016049">
    <property type="entry name" value="RNA_pol_Rpc34-like"/>
</dbReference>
<evidence type="ECO:0000313" key="6">
    <source>
        <dbReference type="EMBL" id="CAD7639802.1"/>
    </source>
</evidence>
<protein>
    <recommendedName>
        <fullName evidence="8">DNA-directed RNA polymerase III subunit RPC6</fullName>
    </recommendedName>
</protein>
<evidence type="ECO:0000256" key="3">
    <source>
        <dbReference type="ARBA" id="ARBA00022478"/>
    </source>
</evidence>
<evidence type="ECO:0000256" key="2">
    <source>
        <dbReference type="ARBA" id="ARBA00011038"/>
    </source>
</evidence>
<dbReference type="OrthoDB" id="613763at2759"/>
<dbReference type="Gene3D" id="1.10.10.10">
    <property type="entry name" value="Winged helix-like DNA-binding domain superfamily/Winged helix DNA-binding domain"/>
    <property type="match status" value="2"/>
</dbReference>
<dbReference type="FunFam" id="1.10.10.10:FF:000116">
    <property type="entry name" value="DNA-directed RNA polymerase III subunit RPC6"/>
    <property type="match status" value="1"/>
</dbReference>
<evidence type="ECO:0008006" key="8">
    <source>
        <dbReference type="Google" id="ProtNLM"/>
    </source>
</evidence>
<keyword evidence="7" id="KW-1185">Reference proteome</keyword>
<accession>A0A7R9QBV8</accession>
<dbReference type="AlphaFoldDB" id="A0A7R9QBV8"/>
<dbReference type="InterPro" id="IPR036388">
    <property type="entry name" value="WH-like_DNA-bd_sf"/>
</dbReference>
<evidence type="ECO:0000313" key="7">
    <source>
        <dbReference type="Proteomes" id="UP000759131"/>
    </source>
</evidence>
<dbReference type="EMBL" id="CAJPIZ010022562">
    <property type="protein sequence ID" value="CAG2117973.1"/>
    <property type="molecule type" value="Genomic_DNA"/>
</dbReference>
<keyword evidence="4" id="KW-0804">Transcription</keyword>
<dbReference type="Proteomes" id="UP000759131">
    <property type="component" value="Unassembled WGS sequence"/>
</dbReference>
<dbReference type="SUPFAM" id="SSF46785">
    <property type="entry name" value="Winged helix' DNA-binding domain"/>
    <property type="match status" value="2"/>
</dbReference>
<organism evidence="6">
    <name type="scientific">Medioppia subpectinata</name>
    <dbReference type="NCBI Taxonomy" id="1979941"/>
    <lineage>
        <taxon>Eukaryota</taxon>
        <taxon>Metazoa</taxon>
        <taxon>Ecdysozoa</taxon>
        <taxon>Arthropoda</taxon>
        <taxon>Chelicerata</taxon>
        <taxon>Arachnida</taxon>
        <taxon>Acari</taxon>
        <taxon>Acariformes</taxon>
        <taxon>Sarcoptiformes</taxon>
        <taxon>Oribatida</taxon>
        <taxon>Brachypylina</taxon>
        <taxon>Oppioidea</taxon>
        <taxon>Oppiidae</taxon>
        <taxon>Medioppia</taxon>
    </lineage>
</organism>
<evidence type="ECO:0000256" key="4">
    <source>
        <dbReference type="ARBA" id="ARBA00023163"/>
    </source>
</evidence>
<name>A0A7R9QBV8_9ACAR</name>
<comment type="similarity">
    <text evidence="2">Belongs to the eukaryotic RPC34/RPC39 RNA polymerase subunit family.</text>
</comment>
<keyword evidence="5" id="KW-0539">Nucleus</keyword>
<proteinExistence type="inferred from homology"/>
<evidence type="ECO:0000256" key="5">
    <source>
        <dbReference type="ARBA" id="ARBA00023242"/>
    </source>
</evidence>
<dbReference type="InterPro" id="IPR007832">
    <property type="entry name" value="RNA_pol_Rpc34"/>
</dbReference>
<keyword evidence="3" id="KW-0240">DNA-directed RNA polymerase</keyword>